<accession>A0ABS0QF94</accession>
<dbReference type="RefSeq" id="WP_170151195.1">
    <property type="nucleotide sequence ID" value="NZ_JACEIS010000004.1"/>
</dbReference>
<gene>
    <name evidence="2" type="ORF">I8U22_03795</name>
</gene>
<reference evidence="2 3" key="1">
    <citation type="submission" date="2020-12" db="EMBL/GenBank/DDBJ databases">
        <title>WGS of Thermoactinomyces spp.</title>
        <authorList>
            <person name="Cheng K."/>
        </authorList>
    </citation>
    <scope>NUCLEOTIDE SEQUENCE [LARGE SCALE GENOMIC DNA]</scope>
    <source>
        <strain evidence="3">CICC 10650\ACCC 41061</strain>
    </source>
</reference>
<evidence type="ECO:0000313" key="2">
    <source>
        <dbReference type="EMBL" id="MBH8587944.1"/>
    </source>
</evidence>
<comment type="caution">
    <text evidence="2">The sequence shown here is derived from an EMBL/GenBank/DDBJ whole genome shotgun (WGS) entry which is preliminary data.</text>
</comment>
<evidence type="ECO:0000313" key="3">
    <source>
        <dbReference type="Proteomes" id="UP000641910"/>
    </source>
</evidence>
<protein>
    <submittedName>
        <fullName evidence="2">Uncharacterized protein</fullName>
    </submittedName>
</protein>
<keyword evidence="1" id="KW-1133">Transmembrane helix</keyword>
<dbReference type="EMBL" id="JAECVU010000001">
    <property type="protein sequence ID" value="MBH8587944.1"/>
    <property type="molecule type" value="Genomic_DNA"/>
</dbReference>
<organism evidence="2 3">
    <name type="scientific">Thermoactinomyces vulgaris</name>
    <dbReference type="NCBI Taxonomy" id="2026"/>
    <lineage>
        <taxon>Bacteria</taxon>
        <taxon>Bacillati</taxon>
        <taxon>Bacillota</taxon>
        <taxon>Bacilli</taxon>
        <taxon>Bacillales</taxon>
        <taxon>Thermoactinomycetaceae</taxon>
        <taxon>Thermoactinomyces</taxon>
    </lineage>
</organism>
<name>A0ABS0QF94_THEVU</name>
<proteinExistence type="predicted"/>
<dbReference type="Proteomes" id="UP000641910">
    <property type="component" value="Unassembled WGS sequence"/>
</dbReference>
<evidence type="ECO:0000256" key="1">
    <source>
        <dbReference type="SAM" id="Phobius"/>
    </source>
</evidence>
<keyword evidence="3" id="KW-1185">Reference proteome</keyword>
<sequence length="50" mass="5654">MFLWSPFGIASLLWAVVSLMLRKKKTGAWILIGLNVLDTIVLFAKGYFHS</sequence>
<keyword evidence="1" id="KW-0812">Transmembrane</keyword>
<feature type="transmembrane region" description="Helical" evidence="1">
    <location>
        <begin position="28"/>
        <end position="48"/>
    </location>
</feature>
<keyword evidence="1" id="KW-0472">Membrane</keyword>